<organism evidence="2">
    <name type="scientific">Oryza brachyantha</name>
    <name type="common">malo sina</name>
    <dbReference type="NCBI Taxonomy" id="4533"/>
    <lineage>
        <taxon>Eukaryota</taxon>
        <taxon>Viridiplantae</taxon>
        <taxon>Streptophyta</taxon>
        <taxon>Embryophyta</taxon>
        <taxon>Tracheophyta</taxon>
        <taxon>Spermatophyta</taxon>
        <taxon>Magnoliopsida</taxon>
        <taxon>Liliopsida</taxon>
        <taxon>Poales</taxon>
        <taxon>Poaceae</taxon>
        <taxon>BOP clade</taxon>
        <taxon>Oryzoideae</taxon>
        <taxon>Oryzeae</taxon>
        <taxon>Oryzinae</taxon>
        <taxon>Oryza</taxon>
    </lineage>
</organism>
<dbReference type="AlphaFoldDB" id="J3LKV0"/>
<dbReference type="EnsemblPlants" id="OB03G16760.1">
    <property type="protein sequence ID" value="OB03G16760.1"/>
    <property type="gene ID" value="OB03G16760"/>
</dbReference>
<sequence length="117" mass="12987">DPAAPGAGDASQRGETVARGGKFFFPKKIKFYFSPLLPPHRLLLLSFTRLFVLSSGGESSIKRIVDDGIFLGTMGYSCTYQMERKFQLETDKKMQNRSGLPTSSSETSPKKCKTKNE</sequence>
<dbReference type="Gramene" id="OB03G16760.1">
    <property type="protein sequence ID" value="OB03G16760.1"/>
    <property type="gene ID" value="OB03G16760"/>
</dbReference>
<keyword evidence="3" id="KW-1185">Reference proteome</keyword>
<name>J3LKV0_ORYBR</name>
<evidence type="ECO:0000313" key="3">
    <source>
        <dbReference type="Proteomes" id="UP000006038"/>
    </source>
</evidence>
<reference evidence="2" key="1">
    <citation type="journal article" date="2013" name="Nat. Commun.">
        <title>Whole-genome sequencing of Oryza brachyantha reveals mechanisms underlying Oryza genome evolution.</title>
        <authorList>
            <person name="Chen J."/>
            <person name="Huang Q."/>
            <person name="Gao D."/>
            <person name="Wang J."/>
            <person name="Lang Y."/>
            <person name="Liu T."/>
            <person name="Li B."/>
            <person name="Bai Z."/>
            <person name="Luis Goicoechea J."/>
            <person name="Liang C."/>
            <person name="Chen C."/>
            <person name="Zhang W."/>
            <person name="Sun S."/>
            <person name="Liao Y."/>
            <person name="Zhang X."/>
            <person name="Yang L."/>
            <person name="Song C."/>
            <person name="Wang M."/>
            <person name="Shi J."/>
            <person name="Liu G."/>
            <person name="Liu J."/>
            <person name="Zhou H."/>
            <person name="Zhou W."/>
            <person name="Yu Q."/>
            <person name="An N."/>
            <person name="Chen Y."/>
            <person name="Cai Q."/>
            <person name="Wang B."/>
            <person name="Liu B."/>
            <person name="Min J."/>
            <person name="Huang Y."/>
            <person name="Wu H."/>
            <person name="Li Z."/>
            <person name="Zhang Y."/>
            <person name="Yin Y."/>
            <person name="Song W."/>
            <person name="Jiang J."/>
            <person name="Jackson S.A."/>
            <person name="Wing R.A."/>
            <person name="Wang J."/>
            <person name="Chen M."/>
        </authorList>
    </citation>
    <scope>NUCLEOTIDE SEQUENCE [LARGE SCALE GENOMIC DNA]</scope>
    <source>
        <strain evidence="2">cv. IRGC 101232</strain>
    </source>
</reference>
<feature type="compositionally biased region" description="Polar residues" evidence="1">
    <location>
        <begin position="96"/>
        <end position="107"/>
    </location>
</feature>
<dbReference type="Proteomes" id="UP000006038">
    <property type="component" value="Chromosome 3"/>
</dbReference>
<evidence type="ECO:0000256" key="1">
    <source>
        <dbReference type="SAM" id="MobiDB-lite"/>
    </source>
</evidence>
<reference evidence="2" key="2">
    <citation type="submission" date="2013-04" db="UniProtKB">
        <authorList>
            <consortium name="EnsemblPlants"/>
        </authorList>
    </citation>
    <scope>IDENTIFICATION</scope>
</reference>
<evidence type="ECO:0000313" key="2">
    <source>
        <dbReference type="EnsemblPlants" id="OB03G16760.1"/>
    </source>
</evidence>
<feature type="region of interest" description="Disordered" evidence="1">
    <location>
        <begin position="91"/>
        <end position="117"/>
    </location>
</feature>
<accession>J3LKV0</accession>
<protein>
    <submittedName>
        <fullName evidence="2">Uncharacterized protein</fullName>
    </submittedName>
</protein>
<proteinExistence type="predicted"/>
<dbReference type="HOGENOM" id="CLU_2090954_0_0_1"/>